<evidence type="ECO:0000313" key="9">
    <source>
        <dbReference type="Proteomes" id="UP000317894"/>
    </source>
</evidence>
<comment type="similarity">
    <text evidence="2">Belongs to the outer membrane factor (OMF) (TC 1.B.17) family.</text>
</comment>
<evidence type="ECO:0000256" key="3">
    <source>
        <dbReference type="ARBA" id="ARBA00022448"/>
    </source>
</evidence>
<dbReference type="SUPFAM" id="SSF56954">
    <property type="entry name" value="Outer membrane efflux proteins (OEP)"/>
    <property type="match status" value="1"/>
</dbReference>
<keyword evidence="6" id="KW-0472">Membrane</keyword>
<organism evidence="8 9">
    <name type="scientific">Glacieibacterium frigidum</name>
    <dbReference type="NCBI Taxonomy" id="2593303"/>
    <lineage>
        <taxon>Bacteria</taxon>
        <taxon>Pseudomonadati</taxon>
        <taxon>Pseudomonadota</taxon>
        <taxon>Alphaproteobacteria</taxon>
        <taxon>Sphingomonadales</taxon>
        <taxon>Sphingosinicellaceae</taxon>
        <taxon>Glacieibacterium</taxon>
    </lineage>
</organism>
<evidence type="ECO:0000256" key="7">
    <source>
        <dbReference type="ARBA" id="ARBA00023237"/>
    </source>
</evidence>
<evidence type="ECO:0000256" key="6">
    <source>
        <dbReference type="ARBA" id="ARBA00023136"/>
    </source>
</evidence>
<evidence type="ECO:0000256" key="4">
    <source>
        <dbReference type="ARBA" id="ARBA00022452"/>
    </source>
</evidence>
<evidence type="ECO:0000256" key="1">
    <source>
        <dbReference type="ARBA" id="ARBA00004442"/>
    </source>
</evidence>
<dbReference type="AlphaFoldDB" id="A0A552U7N7"/>
<proteinExistence type="inferred from homology"/>
<evidence type="ECO:0000256" key="5">
    <source>
        <dbReference type="ARBA" id="ARBA00022692"/>
    </source>
</evidence>
<dbReference type="Gene3D" id="1.20.1600.10">
    <property type="entry name" value="Outer membrane efflux proteins (OEP)"/>
    <property type="match status" value="1"/>
</dbReference>
<accession>A0A552U7N7</accession>
<keyword evidence="9" id="KW-1185">Reference proteome</keyword>
<dbReference type="GO" id="GO:0009279">
    <property type="term" value="C:cell outer membrane"/>
    <property type="evidence" value="ECO:0007669"/>
    <property type="project" value="UniProtKB-SubCell"/>
</dbReference>
<dbReference type="InterPro" id="IPR003423">
    <property type="entry name" value="OMP_efflux"/>
</dbReference>
<keyword evidence="7" id="KW-0998">Cell outer membrane</keyword>
<keyword evidence="4" id="KW-1134">Transmembrane beta strand</keyword>
<dbReference type="EMBL" id="VJWA01000002">
    <property type="protein sequence ID" value="TRW14234.1"/>
    <property type="molecule type" value="Genomic_DNA"/>
</dbReference>
<sequence>MLDTLPYRSMPDGSSARAPAASAIVTAAYGIPALRILIPTLALLASAASAQVTLPAPGGDPQRIDFARDAVLGFGRGATPTQAFLERLGKAVETHPAVSAAVADQQATQAVRTQVRAGLFPRLDAQLVGARALARDFGDRDAVVESLQPRGRTDANIVGDQLLWDFGATGQRIAAATDRTRAAQAEVERVAGETALRAVAAWYDVLGYQTLFEISEASVARQREILADVKTRVAQGLGAGGDTARTEAVLADAEAQNARFERLLAQARARYREAFGDDPPPRLTRSLPPTSAAQSLDTAQALARQSPAVQVALRRAEAARRDYRAVKADGLPRLSAGVNGTRYDVFTGSDYEVRGSLVLRQSLFAGGRQRGAVAEAAARSRGEAFIADRVTGETERDAGAAFTDVQALVRTAGTLETAYIANRRARDTYVEQFRVSRGTLIELLRAEQAYVAAASAYLQGIVELDVARYALLVRTGEILPVVGVKITAL</sequence>
<evidence type="ECO:0000313" key="8">
    <source>
        <dbReference type="EMBL" id="TRW14234.1"/>
    </source>
</evidence>
<dbReference type="Proteomes" id="UP000317894">
    <property type="component" value="Unassembled WGS sequence"/>
</dbReference>
<dbReference type="Pfam" id="PF02321">
    <property type="entry name" value="OEP"/>
    <property type="match status" value="1"/>
</dbReference>
<dbReference type="InterPro" id="IPR051906">
    <property type="entry name" value="TolC-like"/>
</dbReference>
<dbReference type="PANTHER" id="PTHR30026">
    <property type="entry name" value="OUTER MEMBRANE PROTEIN TOLC"/>
    <property type="match status" value="1"/>
</dbReference>
<gene>
    <name evidence="8" type="ORF">FMM06_10980</name>
</gene>
<dbReference type="PANTHER" id="PTHR30026:SF22">
    <property type="entry name" value="OUTER MEMBRANE EFFLUX PROTEIN"/>
    <property type="match status" value="1"/>
</dbReference>
<dbReference type="OrthoDB" id="7402961at2"/>
<name>A0A552U7N7_9SPHN</name>
<dbReference type="GO" id="GO:0015288">
    <property type="term" value="F:porin activity"/>
    <property type="evidence" value="ECO:0007669"/>
    <property type="project" value="TreeGrafter"/>
</dbReference>
<comment type="subcellular location">
    <subcellularLocation>
        <location evidence="1">Cell outer membrane</location>
    </subcellularLocation>
</comment>
<keyword evidence="5" id="KW-0812">Transmembrane</keyword>
<dbReference type="GO" id="GO:1990281">
    <property type="term" value="C:efflux pump complex"/>
    <property type="evidence" value="ECO:0007669"/>
    <property type="project" value="TreeGrafter"/>
</dbReference>
<comment type="caution">
    <text evidence="8">The sequence shown here is derived from an EMBL/GenBank/DDBJ whole genome shotgun (WGS) entry which is preliminary data.</text>
</comment>
<dbReference type="GO" id="GO:0015562">
    <property type="term" value="F:efflux transmembrane transporter activity"/>
    <property type="evidence" value="ECO:0007669"/>
    <property type="project" value="InterPro"/>
</dbReference>
<evidence type="ECO:0000256" key="2">
    <source>
        <dbReference type="ARBA" id="ARBA00007613"/>
    </source>
</evidence>
<protein>
    <submittedName>
        <fullName evidence="8">Uncharacterized protein</fullName>
    </submittedName>
</protein>
<keyword evidence="3" id="KW-0813">Transport</keyword>
<reference evidence="8 9" key="1">
    <citation type="submission" date="2019-07" db="EMBL/GenBank/DDBJ databases">
        <title>Novel species isolated from glacier.</title>
        <authorList>
            <person name="Liu Q."/>
            <person name="Xin Y.-H."/>
        </authorList>
    </citation>
    <scope>NUCLEOTIDE SEQUENCE [LARGE SCALE GENOMIC DNA]</scope>
    <source>
        <strain evidence="8 9">LB1R16</strain>
    </source>
</reference>